<accession>A0ABW1NL28</accession>
<protein>
    <submittedName>
        <fullName evidence="4">Hsp70 family protein</fullName>
    </submittedName>
</protein>
<evidence type="ECO:0000313" key="4">
    <source>
        <dbReference type="EMBL" id="MFC6084010.1"/>
    </source>
</evidence>
<sequence>MDTLDEVVELGAAVQAAVIRGEVKDVVLLDVTSLSLSGAERRITISESSNLDTRDRRRVHQAGVT</sequence>
<dbReference type="RefSeq" id="WP_380756611.1">
    <property type="nucleotide sequence ID" value="NZ_JBHSRF010000036.1"/>
</dbReference>
<comment type="caution">
    <text evidence="4">The sequence shown here is derived from an EMBL/GenBank/DDBJ whole genome shotgun (WGS) entry which is preliminary data.</text>
</comment>
<proteinExistence type="predicted"/>
<name>A0ABW1NL28_9ACTN</name>
<dbReference type="Pfam" id="PF00012">
    <property type="entry name" value="HSP70"/>
    <property type="match status" value="1"/>
</dbReference>
<dbReference type="InterPro" id="IPR013126">
    <property type="entry name" value="Hsp_70_fam"/>
</dbReference>
<evidence type="ECO:0000313" key="5">
    <source>
        <dbReference type="Proteomes" id="UP001596137"/>
    </source>
</evidence>
<keyword evidence="3" id="KW-0143">Chaperone</keyword>
<dbReference type="Proteomes" id="UP001596137">
    <property type="component" value="Unassembled WGS sequence"/>
</dbReference>
<evidence type="ECO:0000256" key="3">
    <source>
        <dbReference type="ARBA" id="ARBA00023186"/>
    </source>
</evidence>
<keyword evidence="2" id="KW-0067">ATP-binding</keyword>
<evidence type="ECO:0000256" key="2">
    <source>
        <dbReference type="ARBA" id="ARBA00022840"/>
    </source>
</evidence>
<gene>
    <name evidence="4" type="ORF">ACFP1K_22780</name>
</gene>
<keyword evidence="5" id="KW-1185">Reference proteome</keyword>
<dbReference type="PRINTS" id="PR00301">
    <property type="entry name" value="HEATSHOCK70"/>
</dbReference>
<evidence type="ECO:0000256" key="1">
    <source>
        <dbReference type="ARBA" id="ARBA00022741"/>
    </source>
</evidence>
<organism evidence="4 5">
    <name type="scientific">Sphaerisporangium aureirubrum</name>
    <dbReference type="NCBI Taxonomy" id="1544736"/>
    <lineage>
        <taxon>Bacteria</taxon>
        <taxon>Bacillati</taxon>
        <taxon>Actinomycetota</taxon>
        <taxon>Actinomycetes</taxon>
        <taxon>Streptosporangiales</taxon>
        <taxon>Streptosporangiaceae</taxon>
        <taxon>Sphaerisporangium</taxon>
    </lineage>
</organism>
<keyword evidence="1" id="KW-0547">Nucleotide-binding</keyword>
<reference evidence="5" key="1">
    <citation type="journal article" date="2019" name="Int. J. Syst. Evol. Microbiol.">
        <title>The Global Catalogue of Microorganisms (GCM) 10K type strain sequencing project: providing services to taxonomists for standard genome sequencing and annotation.</title>
        <authorList>
            <consortium name="The Broad Institute Genomics Platform"/>
            <consortium name="The Broad Institute Genome Sequencing Center for Infectious Disease"/>
            <person name="Wu L."/>
            <person name="Ma J."/>
        </authorList>
    </citation>
    <scope>NUCLEOTIDE SEQUENCE [LARGE SCALE GENOMIC DNA]</scope>
    <source>
        <strain evidence="5">JCM 30346</strain>
    </source>
</reference>
<dbReference type="EMBL" id="JBHSRF010000036">
    <property type="protein sequence ID" value="MFC6084010.1"/>
    <property type="molecule type" value="Genomic_DNA"/>
</dbReference>